<organism evidence="2 3">
    <name type="scientific">Acidisarcina polymorpha</name>
    <dbReference type="NCBI Taxonomy" id="2211140"/>
    <lineage>
        <taxon>Bacteria</taxon>
        <taxon>Pseudomonadati</taxon>
        <taxon>Acidobacteriota</taxon>
        <taxon>Terriglobia</taxon>
        <taxon>Terriglobales</taxon>
        <taxon>Acidobacteriaceae</taxon>
        <taxon>Acidisarcina</taxon>
    </lineage>
</organism>
<gene>
    <name evidence="2" type="ORF">ACPOL_4068</name>
</gene>
<proteinExistence type="predicted"/>
<feature type="region of interest" description="Disordered" evidence="1">
    <location>
        <begin position="40"/>
        <end position="61"/>
    </location>
</feature>
<dbReference type="AlphaFoldDB" id="A0A2Z5G3R3"/>
<sequence length="61" mass="7101">MHKAALTKLSVGVIYGRLKERDFTMPDRCDDERHRRAMEGYNPLATIGRTDEDERVAEEYS</sequence>
<evidence type="ECO:0000256" key="1">
    <source>
        <dbReference type="SAM" id="MobiDB-lite"/>
    </source>
</evidence>
<dbReference type="KEGG" id="abas:ACPOL_4068"/>
<protein>
    <submittedName>
        <fullName evidence="2">Uncharacterized protein</fullName>
    </submittedName>
</protein>
<evidence type="ECO:0000313" key="3">
    <source>
        <dbReference type="Proteomes" id="UP000253606"/>
    </source>
</evidence>
<dbReference type="EMBL" id="CP030840">
    <property type="protein sequence ID" value="AXC13347.1"/>
    <property type="molecule type" value="Genomic_DNA"/>
</dbReference>
<name>A0A2Z5G3R3_9BACT</name>
<dbReference type="Proteomes" id="UP000253606">
    <property type="component" value="Chromosome"/>
</dbReference>
<evidence type="ECO:0000313" key="2">
    <source>
        <dbReference type="EMBL" id="AXC13347.1"/>
    </source>
</evidence>
<reference evidence="2 3" key="1">
    <citation type="journal article" date="2018" name="Front. Microbiol.">
        <title>Hydrolytic Capabilities as a Key to Environmental Success: Chitinolytic and Cellulolytic Acidobacteria From Acidic Sub-arctic Soils and Boreal Peatlands.</title>
        <authorList>
            <person name="Belova S.E."/>
            <person name="Ravin N.V."/>
            <person name="Pankratov T.A."/>
            <person name="Rakitin A.L."/>
            <person name="Ivanova A.A."/>
            <person name="Beletsky A.V."/>
            <person name="Mardanov A.V."/>
            <person name="Sinninghe Damste J.S."/>
            <person name="Dedysh S.N."/>
        </authorList>
    </citation>
    <scope>NUCLEOTIDE SEQUENCE [LARGE SCALE GENOMIC DNA]</scope>
    <source>
        <strain evidence="2 3">SBC82</strain>
    </source>
</reference>
<keyword evidence="3" id="KW-1185">Reference proteome</keyword>
<feature type="compositionally biased region" description="Acidic residues" evidence="1">
    <location>
        <begin position="51"/>
        <end position="61"/>
    </location>
</feature>
<accession>A0A2Z5G3R3</accession>